<evidence type="ECO:0000256" key="4">
    <source>
        <dbReference type="ARBA" id="ARBA00022490"/>
    </source>
</evidence>
<dbReference type="Pfam" id="PF09128">
    <property type="entry name" value="RGS-like"/>
    <property type="match status" value="1"/>
</dbReference>
<keyword evidence="4" id="KW-0963">Cytoplasm</keyword>
<dbReference type="Gene3D" id="2.30.29.30">
    <property type="entry name" value="Pleckstrin-homology domain (PH domain)/Phosphotyrosine-binding domain (PTB)"/>
    <property type="match status" value="1"/>
</dbReference>
<dbReference type="InterPro" id="IPR046349">
    <property type="entry name" value="C1-like_sf"/>
</dbReference>
<keyword evidence="5" id="KW-0597">Phosphoprotein</keyword>
<organism evidence="13 14">
    <name type="scientific">Caenorhabditis auriculariae</name>
    <dbReference type="NCBI Taxonomy" id="2777116"/>
    <lineage>
        <taxon>Eukaryota</taxon>
        <taxon>Metazoa</taxon>
        <taxon>Ecdysozoa</taxon>
        <taxon>Nematoda</taxon>
        <taxon>Chromadorea</taxon>
        <taxon>Rhabditida</taxon>
        <taxon>Rhabditina</taxon>
        <taxon>Rhabditomorpha</taxon>
        <taxon>Rhabditoidea</taxon>
        <taxon>Rhabditidae</taxon>
        <taxon>Peloderinae</taxon>
        <taxon>Caenorhabditis</taxon>
    </lineage>
</organism>
<keyword evidence="6" id="KW-0479">Metal-binding</keyword>
<evidence type="ECO:0000259" key="11">
    <source>
        <dbReference type="PROSITE" id="PS50081"/>
    </source>
</evidence>
<evidence type="ECO:0000256" key="7">
    <source>
        <dbReference type="ARBA" id="ARBA00022833"/>
    </source>
</evidence>
<dbReference type="InterPro" id="IPR011993">
    <property type="entry name" value="PH-like_dom_sf"/>
</dbReference>
<evidence type="ECO:0000259" key="10">
    <source>
        <dbReference type="PROSITE" id="PS50010"/>
    </source>
</evidence>
<dbReference type="CDD" id="cd13329">
    <property type="entry name" value="PH_RhoGEF"/>
    <property type="match status" value="1"/>
</dbReference>
<dbReference type="SMART" id="SM00325">
    <property type="entry name" value="RhoGEF"/>
    <property type="match status" value="1"/>
</dbReference>
<dbReference type="Gene3D" id="1.20.900.10">
    <property type="entry name" value="Dbl homology (DH) domain"/>
    <property type="match status" value="1"/>
</dbReference>
<feature type="compositionally biased region" description="Polar residues" evidence="9">
    <location>
        <begin position="518"/>
        <end position="530"/>
    </location>
</feature>
<dbReference type="InterPro" id="IPR041020">
    <property type="entry name" value="PH_16"/>
</dbReference>
<dbReference type="PROSITE" id="PS00479">
    <property type="entry name" value="ZF_DAG_PE_1"/>
    <property type="match status" value="1"/>
</dbReference>
<keyword evidence="14" id="KW-1185">Reference proteome</keyword>
<evidence type="ECO:0000256" key="8">
    <source>
        <dbReference type="ARBA" id="ARBA00023136"/>
    </source>
</evidence>
<dbReference type="GO" id="GO:0016020">
    <property type="term" value="C:membrane"/>
    <property type="evidence" value="ECO:0007669"/>
    <property type="project" value="UniProtKB-SubCell"/>
</dbReference>
<evidence type="ECO:0000256" key="1">
    <source>
        <dbReference type="ARBA" id="ARBA00004370"/>
    </source>
</evidence>
<evidence type="ECO:0000256" key="9">
    <source>
        <dbReference type="SAM" id="MobiDB-lite"/>
    </source>
</evidence>
<sequence>MIERCVVVQRQTDGFGLTVTGDHPVYVHTVKPDGAAYCAGVRQGDRILKVNGMPVTSSNHLEVVRMISGGQNVALTLLGKPPDPLPQLPVLNYKLEQKFRTSDPMLEANGKDDWRRKRNDLLGQMLDDEQKHVEGLRGSSENGEKLDRALKRIVSLQSQLKHIRPTSSVVTEKIPMDIDTDEEENEMYLPGSQGPFSNLAELKTHPAHLAVFINYLLTSANPSSLIICMTAEHIAESDADTLKRVFVPGRQRAVTDINVHLNEFRQKRPIQTGQMFDEANQLSHLVRGDVAMEQRVGERMFFRTLESYSGSVDFDTADIKTQSTISSLATVIKITLGKASTISNEKLMEKFPQFIARDKPGKLKKPPSGIKAKIQVKGHTFAINSVNTVHYCYQCRDAIWGMQPWIYFCNNCDVKVHPQCTSSLTDACYPVTQSKQKNSKSRLSGLIGRSDAEEDEATSTRAPGEPNVKSTSSDSGIGQEIHDRSVNRSHSMRNRVSTIPQSASDDRVAVNHRRDRSSTPSWQSGATTRGLNDLTPADEADECDRRFRGIDSRSKEGSSRLAIDLQSVSASSSCSHTSIPIDEELQMKRPIQFVALVDNDDSDLEIETEAPPLEQLVGWEVIRHLKPKEKKRQEVINELFHTERTHVRNLKILFYVFCKPMLMNNIVQLDVVRLLFANLEELLAIHQKMCNTMREAVEKWRLDSNQNGLYGDIGGLMEGMFQGEAGEHLKNVTSIFCQHQQHALETLRARCKRDKEDSLVRFLAEAEANPLCRKLQMKDMIPVEMQRLVKYPLLLETIAKYTSEPSEEQEKLLQTVHSAKKILSAVNTAKRNAENFRRLEDLQKRIDTTPYDKEFSGHDYAALNLTKYRLVHDGPLTCRFHRGKMVELYAVLLEKMLVLLTKHSDGNKLQLKSLEPSKEAKWTPILQLSTLIAKEKANDKRAFFLVLNNQNGAQIYELWLKLMSDQIENEKKQQTINIEPSFEVGAQTSSDSDGMAKVQVVTHPRLVNANEITVQQPTILEHAQPVLTPSETLKRSDDIIFQALLTKQKILAQHLPGSDKKAKAEELEKLTELLGGLAVSDLKQRDGKELAMSAIVHGNRLLDSINQSLYARKEYDEEAPGGDVLVLENQEPNVPSVPCYKLTAIAAPLMNHLKAVMQVIQDQQNELNVVRQQLYHYKKLASDVETHDRSVSEETLTDMGEQGERKIVTKRQRAPSIQPMT</sequence>
<feature type="domain" description="DH" evidence="10">
    <location>
        <begin position="631"/>
        <end position="829"/>
    </location>
</feature>
<comment type="subcellular location">
    <subcellularLocation>
        <location evidence="2">Cytoplasm</location>
    </subcellularLocation>
    <subcellularLocation>
        <location evidence="1">Membrane</location>
    </subcellularLocation>
</comment>
<feature type="region of interest" description="Disordered" evidence="9">
    <location>
        <begin position="1189"/>
        <end position="1221"/>
    </location>
</feature>
<dbReference type="PROSITE" id="PS50081">
    <property type="entry name" value="ZF_DAG_PE_2"/>
    <property type="match status" value="1"/>
</dbReference>
<dbReference type="GO" id="GO:0046872">
    <property type="term" value="F:metal ion binding"/>
    <property type="evidence" value="ECO:0007669"/>
    <property type="project" value="UniProtKB-KW"/>
</dbReference>
<dbReference type="InterPro" id="IPR000219">
    <property type="entry name" value="DH_dom"/>
</dbReference>
<comment type="caution">
    <text evidence="13">The sequence shown here is derived from an EMBL/GenBank/DDBJ whole genome shotgun (WGS) entry which is preliminary data.</text>
</comment>
<feature type="domain" description="Phorbol-ester/DAG-type" evidence="11">
    <location>
        <begin position="378"/>
        <end position="428"/>
    </location>
</feature>
<evidence type="ECO:0000256" key="3">
    <source>
        <dbReference type="ARBA" id="ARBA00022468"/>
    </source>
</evidence>
<gene>
    <name evidence="13" type="ORF">CAUJ_LOCUS4586</name>
</gene>
<dbReference type="Gene3D" id="2.30.42.10">
    <property type="match status" value="1"/>
</dbReference>
<dbReference type="InterPro" id="IPR002219">
    <property type="entry name" value="PKC_DAG/PE"/>
</dbReference>
<dbReference type="GO" id="GO:0005085">
    <property type="term" value="F:guanyl-nucleotide exchange factor activity"/>
    <property type="evidence" value="ECO:0007669"/>
    <property type="project" value="InterPro"/>
</dbReference>
<feature type="region of interest" description="Disordered" evidence="9">
    <location>
        <begin position="439"/>
        <end position="551"/>
    </location>
</feature>
<dbReference type="Proteomes" id="UP000835052">
    <property type="component" value="Unassembled WGS sequence"/>
</dbReference>
<evidence type="ECO:0000256" key="5">
    <source>
        <dbReference type="ARBA" id="ARBA00022553"/>
    </source>
</evidence>
<evidence type="ECO:0000259" key="12">
    <source>
        <dbReference type="PROSITE" id="PS50106"/>
    </source>
</evidence>
<dbReference type="PROSITE" id="PS50010">
    <property type="entry name" value="DH_2"/>
    <property type="match status" value="1"/>
</dbReference>
<dbReference type="CDD" id="cd00029">
    <property type="entry name" value="C1"/>
    <property type="match status" value="1"/>
</dbReference>
<dbReference type="SMART" id="SM00109">
    <property type="entry name" value="C1"/>
    <property type="match status" value="1"/>
</dbReference>
<dbReference type="SUPFAM" id="SSF57889">
    <property type="entry name" value="Cysteine-rich domain"/>
    <property type="match status" value="1"/>
</dbReference>
<evidence type="ECO:0000256" key="2">
    <source>
        <dbReference type="ARBA" id="ARBA00004496"/>
    </source>
</evidence>
<dbReference type="SMART" id="SM00228">
    <property type="entry name" value="PDZ"/>
    <property type="match status" value="1"/>
</dbReference>
<protein>
    <submittedName>
        <fullName evidence="13">Uncharacterized protein</fullName>
    </submittedName>
</protein>
<evidence type="ECO:0000313" key="14">
    <source>
        <dbReference type="Proteomes" id="UP000835052"/>
    </source>
</evidence>
<dbReference type="Pfam" id="PF00130">
    <property type="entry name" value="C1_1"/>
    <property type="match status" value="1"/>
</dbReference>
<keyword evidence="8" id="KW-0472">Membrane</keyword>
<reference evidence="13" key="1">
    <citation type="submission" date="2020-10" db="EMBL/GenBank/DDBJ databases">
        <authorList>
            <person name="Kikuchi T."/>
        </authorList>
    </citation>
    <scope>NUCLEOTIDE SEQUENCE</scope>
    <source>
        <strain evidence="13">NKZ352</strain>
    </source>
</reference>
<dbReference type="InterPro" id="IPR036305">
    <property type="entry name" value="RGS_sf"/>
</dbReference>
<dbReference type="EMBL" id="CAJGYM010000009">
    <property type="protein sequence ID" value="CAD6188667.1"/>
    <property type="molecule type" value="Genomic_DNA"/>
</dbReference>
<accession>A0A8S1GZV7</accession>
<dbReference type="InterPro" id="IPR015212">
    <property type="entry name" value="RGS-like_dom"/>
</dbReference>
<feature type="domain" description="PDZ" evidence="12">
    <location>
        <begin position="5"/>
        <end position="82"/>
    </location>
</feature>
<proteinExistence type="predicted"/>
<name>A0A8S1GZV7_9PELO</name>
<dbReference type="PROSITE" id="PS50106">
    <property type="entry name" value="PDZ"/>
    <property type="match status" value="1"/>
</dbReference>
<keyword evidence="7" id="KW-0862">Zinc</keyword>
<dbReference type="SUPFAM" id="SSF50156">
    <property type="entry name" value="PDZ domain-like"/>
    <property type="match status" value="1"/>
</dbReference>
<dbReference type="SUPFAM" id="SSF48097">
    <property type="entry name" value="Regulator of G-protein signaling, RGS"/>
    <property type="match status" value="1"/>
</dbReference>
<dbReference type="InterPro" id="IPR044926">
    <property type="entry name" value="RGS_subdomain_2"/>
</dbReference>
<dbReference type="InterPro" id="IPR001478">
    <property type="entry name" value="PDZ"/>
</dbReference>
<dbReference type="SUPFAM" id="SSF50729">
    <property type="entry name" value="PH domain-like"/>
    <property type="match status" value="1"/>
</dbReference>
<dbReference type="Gene3D" id="1.10.167.10">
    <property type="entry name" value="Regulator of G-protein Signalling 4, domain 2"/>
    <property type="match status" value="2"/>
</dbReference>
<dbReference type="Pfam" id="PF17838">
    <property type="entry name" value="PH_16"/>
    <property type="match status" value="1"/>
</dbReference>
<evidence type="ECO:0000313" key="13">
    <source>
        <dbReference type="EMBL" id="CAD6188667.1"/>
    </source>
</evidence>
<dbReference type="GO" id="GO:0001664">
    <property type="term" value="F:G protein-coupled receptor binding"/>
    <property type="evidence" value="ECO:0007669"/>
    <property type="project" value="TreeGrafter"/>
</dbReference>
<dbReference type="PANTHER" id="PTHR45872:SF2">
    <property type="entry name" value="RHO GUANINE NUCLEOTIDE EXCHANGE FACTOR 2, ISOFORM D"/>
    <property type="match status" value="1"/>
</dbReference>
<dbReference type="Gene3D" id="3.30.60.20">
    <property type="match status" value="1"/>
</dbReference>
<dbReference type="InterPro" id="IPR036034">
    <property type="entry name" value="PDZ_sf"/>
</dbReference>
<evidence type="ECO:0000256" key="6">
    <source>
        <dbReference type="ARBA" id="ARBA00022723"/>
    </source>
</evidence>
<dbReference type="GO" id="GO:0007186">
    <property type="term" value="P:G protein-coupled receptor signaling pathway"/>
    <property type="evidence" value="ECO:0007669"/>
    <property type="project" value="TreeGrafter"/>
</dbReference>
<dbReference type="InterPro" id="IPR035899">
    <property type="entry name" value="DBL_dom_sf"/>
</dbReference>
<feature type="compositionally biased region" description="Polar residues" evidence="9">
    <location>
        <begin position="494"/>
        <end position="503"/>
    </location>
</feature>
<dbReference type="AlphaFoldDB" id="A0A8S1GZV7"/>
<dbReference type="CDD" id="cd00160">
    <property type="entry name" value="RhoGEF"/>
    <property type="match status" value="1"/>
</dbReference>
<dbReference type="Pfam" id="PF00595">
    <property type="entry name" value="PDZ"/>
    <property type="match status" value="1"/>
</dbReference>
<dbReference type="GO" id="GO:0005096">
    <property type="term" value="F:GTPase activator activity"/>
    <property type="evidence" value="ECO:0007669"/>
    <property type="project" value="UniProtKB-KW"/>
</dbReference>
<dbReference type="OrthoDB" id="2272012at2759"/>
<keyword evidence="3" id="KW-0343">GTPase activation</keyword>
<dbReference type="PANTHER" id="PTHR45872">
    <property type="entry name" value="RHO GUANINE NUCLEOTIDE EXCHANGE FACTOR 2, ISOFORM D"/>
    <property type="match status" value="1"/>
</dbReference>
<dbReference type="Pfam" id="PF00621">
    <property type="entry name" value="RhoGEF"/>
    <property type="match status" value="1"/>
</dbReference>
<dbReference type="SUPFAM" id="SSF48065">
    <property type="entry name" value="DBL homology domain (DH-domain)"/>
    <property type="match status" value="1"/>
</dbReference>
<dbReference type="CDD" id="cd23069">
    <property type="entry name" value="PDZ_ARHGEF11-12-like"/>
    <property type="match status" value="1"/>
</dbReference>
<dbReference type="GO" id="GO:0005737">
    <property type="term" value="C:cytoplasm"/>
    <property type="evidence" value="ECO:0007669"/>
    <property type="project" value="UniProtKB-SubCell"/>
</dbReference>